<proteinExistence type="predicted"/>
<dbReference type="RefSeq" id="WP_091824846.1">
    <property type="nucleotide sequence ID" value="NZ_FNRJ01000004.1"/>
</dbReference>
<dbReference type="EMBL" id="FNRJ01000004">
    <property type="protein sequence ID" value="SEA53203.1"/>
    <property type="molecule type" value="Genomic_DNA"/>
</dbReference>
<dbReference type="GO" id="GO:0005886">
    <property type="term" value="C:plasma membrane"/>
    <property type="evidence" value="ECO:0007669"/>
    <property type="project" value="UniProtKB-SubCell"/>
</dbReference>
<keyword evidence="9" id="KW-1185">Reference proteome</keyword>
<keyword evidence="3 6" id="KW-0812">Transmembrane</keyword>
<dbReference type="Pfam" id="PF02706">
    <property type="entry name" value="Wzz"/>
    <property type="match status" value="1"/>
</dbReference>
<comment type="subcellular location">
    <subcellularLocation>
        <location evidence="1">Cell membrane</location>
        <topology evidence="1">Multi-pass membrane protein</topology>
    </subcellularLocation>
</comment>
<dbReference type="SUPFAM" id="SSF160355">
    <property type="entry name" value="Bacterial polysaccharide co-polymerase-like"/>
    <property type="match status" value="2"/>
</dbReference>
<protein>
    <submittedName>
        <fullName evidence="8">LPS O-antigen chain length determinant protein, WzzB/FepE family</fullName>
    </submittedName>
</protein>
<dbReference type="OrthoDB" id="8113255at2"/>
<sequence>MSSRLESANHYPNDEIDLFDLMESIWEHKWTVAIITALAVVAGAVYAFSGTPVYKATAQIQQPLAHTAAPLKALYGLNDLTSSQLTNMYFRTLNSNEYKRYFIDNLSDTVNDYLPTDTSSNHLITRLNSMIELQIPDTEKTSAIESGSITLAASPAATADAMLTEYVNTANQYLVDVLRKNFNKLRQEEQARIHREITALETAEVQKRQSRIKRLEEQHALEIIKLQDQLKAQKELYDARLRDRIINLQEALTIAKALNFDEPVSLSQLNNQVRGQVVISADIRSLSDPLYLRGTRLLQAELTELKNRPADHYPDSQVRELEAMLAAQSNNREAEILAARSNDGDFSEEIIDLKSQLIELESQQFPDSLTLNFISGNVVTDQTPTTPSKSLILSLSAILGVMAGIFVALIMGAIRKRRAACNAS</sequence>
<dbReference type="InterPro" id="IPR003856">
    <property type="entry name" value="LPS_length_determ_N"/>
</dbReference>
<accession>A0A1H4BYP6</accession>
<feature type="transmembrane region" description="Helical" evidence="6">
    <location>
        <begin position="391"/>
        <end position="414"/>
    </location>
</feature>
<evidence type="ECO:0000256" key="6">
    <source>
        <dbReference type="SAM" id="Phobius"/>
    </source>
</evidence>
<dbReference type="PANTHER" id="PTHR32309:SF13">
    <property type="entry name" value="FERRIC ENTEROBACTIN TRANSPORT PROTEIN FEPE"/>
    <property type="match status" value="1"/>
</dbReference>
<name>A0A1H4BYP6_9GAMM</name>
<evidence type="ECO:0000256" key="1">
    <source>
        <dbReference type="ARBA" id="ARBA00004651"/>
    </source>
</evidence>
<dbReference type="STRING" id="1122198.SAMN02745729_104115"/>
<evidence type="ECO:0000259" key="7">
    <source>
        <dbReference type="Pfam" id="PF02706"/>
    </source>
</evidence>
<dbReference type="GO" id="GO:0004713">
    <property type="term" value="F:protein tyrosine kinase activity"/>
    <property type="evidence" value="ECO:0007669"/>
    <property type="project" value="TreeGrafter"/>
</dbReference>
<dbReference type="AlphaFoldDB" id="A0A1H4BYP6"/>
<evidence type="ECO:0000256" key="5">
    <source>
        <dbReference type="ARBA" id="ARBA00023136"/>
    </source>
</evidence>
<feature type="transmembrane region" description="Helical" evidence="6">
    <location>
        <begin position="30"/>
        <end position="49"/>
    </location>
</feature>
<organism evidence="8 9">
    <name type="scientific">Marinobacterium iners DSM 11526</name>
    <dbReference type="NCBI Taxonomy" id="1122198"/>
    <lineage>
        <taxon>Bacteria</taxon>
        <taxon>Pseudomonadati</taxon>
        <taxon>Pseudomonadota</taxon>
        <taxon>Gammaproteobacteria</taxon>
        <taxon>Oceanospirillales</taxon>
        <taxon>Oceanospirillaceae</taxon>
        <taxon>Marinobacterium</taxon>
    </lineage>
</organism>
<gene>
    <name evidence="8" type="ORF">SAMN02745729_104115</name>
</gene>
<dbReference type="InterPro" id="IPR050445">
    <property type="entry name" value="Bact_polysacc_biosynth/exp"/>
</dbReference>
<feature type="domain" description="Polysaccharide chain length determinant N-terminal" evidence="7">
    <location>
        <begin position="14"/>
        <end position="105"/>
    </location>
</feature>
<keyword evidence="4 6" id="KW-1133">Transmembrane helix</keyword>
<keyword evidence="2" id="KW-1003">Cell membrane</keyword>
<evidence type="ECO:0000256" key="3">
    <source>
        <dbReference type="ARBA" id="ARBA00022692"/>
    </source>
</evidence>
<keyword evidence="5 6" id="KW-0472">Membrane</keyword>
<evidence type="ECO:0000256" key="4">
    <source>
        <dbReference type="ARBA" id="ARBA00022989"/>
    </source>
</evidence>
<reference evidence="9" key="1">
    <citation type="submission" date="2016-10" db="EMBL/GenBank/DDBJ databases">
        <authorList>
            <person name="Varghese N."/>
            <person name="Submissions S."/>
        </authorList>
    </citation>
    <scope>NUCLEOTIDE SEQUENCE [LARGE SCALE GENOMIC DNA]</scope>
    <source>
        <strain evidence="9">DSM 11526</strain>
    </source>
</reference>
<evidence type="ECO:0000313" key="8">
    <source>
        <dbReference type="EMBL" id="SEA53203.1"/>
    </source>
</evidence>
<dbReference type="Proteomes" id="UP000242469">
    <property type="component" value="Unassembled WGS sequence"/>
</dbReference>
<dbReference type="Gene3D" id="3.30.1890.10">
    <property type="entry name" value="FepE-like"/>
    <property type="match status" value="2"/>
</dbReference>
<evidence type="ECO:0000313" key="9">
    <source>
        <dbReference type="Proteomes" id="UP000242469"/>
    </source>
</evidence>
<evidence type="ECO:0000256" key="2">
    <source>
        <dbReference type="ARBA" id="ARBA00022475"/>
    </source>
</evidence>
<dbReference type="PANTHER" id="PTHR32309">
    <property type="entry name" value="TYROSINE-PROTEIN KINASE"/>
    <property type="match status" value="1"/>
</dbReference>